<evidence type="ECO:0000313" key="4">
    <source>
        <dbReference type="EMBL" id="KAL3399693.1"/>
    </source>
</evidence>
<dbReference type="PROSITE" id="PS50297">
    <property type="entry name" value="ANK_REP_REGION"/>
    <property type="match status" value="9"/>
</dbReference>
<dbReference type="SUPFAM" id="SSF48403">
    <property type="entry name" value="Ankyrin repeat"/>
    <property type="match status" value="2"/>
</dbReference>
<dbReference type="Gene3D" id="1.25.40.20">
    <property type="entry name" value="Ankyrin repeat-containing domain"/>
    <property type="match status" value="5"/>
</dbReference>
<dbReference type="EMBL" id="JBJJXI010000055">
    <property type="protein sequence ID" value="KAL3399693.1"/>
    <property type="molecule type" value="Genomic_DNA"/>
</dbReference>
<dbReference type="AlphaFoldDB" id="A0ABD2X410"/>
<evidence type="ECO:0000256" key="3">
    <source>
        <dbReference type="PROSITE-ProRule" id="PRU00023"/>
    </source>
</evidence>
<keyword evidence="1" id="KW-0677">Repeat</keyword>
<dbReference type="SMART" id="SM00248">
    <property type="entry name" value="ANK"/>
    <property type="match status" value="13"/>
</dbReference>
<feature type="repeat" description="ANK" evidence="3">
    <location>
        <begin position="27"/>
        <end position="61"/>
    </location>
</feature>
<feature type="repeat" description="ANK" evidence="3">
    <location>
        <begin position="375"/>
        <end position="407"/>
    </location>
</feature>
<dbReference type="InterPro" id="IPR036770">
    <property type="entry name" value="Ankyrin_rpt-contain_sf"/>
</dbReference>
<feature type="repeat" description="ANK" evidence="3">
    <location>
        <begin position="342"/>
        <end position="374"/>
    </location>
</feature>
<reference evidence="4 5" key="1">
    <citation type="journal article" date="2024" name="bioRxiv">
        <title>A reference genome for Trichogramma kaykai: A tiny desert-dwelling parasitoid wasp with competing sex-ratio distorters.</title>
        <authorList>
            <person name="Culotta J."/>
            <person name="Lindsey A.R."/>
        </authorList>
    </citation>
    <scope>NUCLEOTIDE SEQUENCE [LARGE SCALE GENOMIC DNA]</scope>
    <source>
        <strain evidence="4 5">KSX58</strain>
    </source>
</reference>
<organism evidence="4 5">
    <name type="scientific">Trichogramma kaykai</name>
    <dbReference type="NCBI Taxonomy" id="54128"/>
    <lineage>
        <taxon>Eukaryota</taxon>
        <taxon>Metazoa</taxon>
        <taxon>Ecdysozoa</taxon>
        <taxon>Arthropoda</taxon>
        <taxon>Hexapoda</taxon>
        <taxon>Insecta</taxon>
        <taxon>Pterygota</taxon>
        <taxon>Neoptera</taxon>
        <taxon>Endopterygota</taxon>
        <taxon>Hymenoptera</taxon>
        <taxon>Apocrita</taxon>
        <taxon>Proctotrupomorpha</taxon>
        <taxon>Chalcidoidea</taxon>
        <taxon>Trichogrammatidae</taxon>
        <taxon>Trichogramma</taxon>
    </lineage>
</organism>
<comment type="caution">
    <text evidence="4">The sequence shown here is derived from an EMBL/GenBank/DDBJ whole genome shotgun (WGS) entry which is preliminary data.</text>
</comment>
<feature type="repeat" description="ANK" evidence="3">
    <location>
        <begin position="95"/>
        <end position="127"/>
    </location>
</feature>
<dbReference type="Pfam" id="PF12796">
    <property type="entry name" value="Ank_2"/>
    <property type="match status" value="4"/>
</dbReference>
<evidence type="ECO:0000256" key="1">
    <source>
        <dbReference type="ARBA" id="ARBA00022737"/>
    </source>
</evidence>
<dbReference type="Proteomes" id="UP001627154">
    <property type="component" value="Unassembled WGS sequence"/>
</dbReference>
<name>A0ABD2X410_9HYME</name>
<accession>A0ABD2X410</accession>
<dbReference type="InterPro" id="IPR050663">
    <property type="entry name" value="Ankyrin-SOCS_Box"/>
</dbReference>
<dbReference type="PANTHER" id="PTHR24193:SF121">
    <property type="entry name" value="ADA2A-CONTAINING COMPLEX COMPONENT 3, ISOFORM D"/>
    <property type="match status" value="1"/>
</dbReference>
<feature type="repeat" description="ANK" evidence="3">
    <location>
        <begin position="1"/>
        <end position="26"/>
    </location>
</feature>
<proteinExistence type="predicted"/>
<dbReference type="PROSITE" id="PS50088">
    <property type="entry name" value="ANK_REPEAT"/>
    <property type="match status" value="9"/>
</dbReference>
<keyword evidence="2 3" id="KW-0040">ANK repeat</keyword>
<evidence type="ECO:0000313" key="5">
    <source>
        <dbReference type="Proteomes" id="UP001627154"/>
    </source>
</evidence>
<feature type="repeat" description="ANK" evidence="3">
    <location>
        <begin position="62"/>
        <end position="94"/>
    </location>
</feature>
<sequence length="574" mass="64681">MAVWYGYYDMVKIIIEAGADVNVVDEELSSPLHLAAKVEEYAYEITKLLLDAGSNVNVVDHQAITPLHWAVSQGNYDVATLLLNSGANVDVIDLNFMTPLHWCVRENNLEFSHKMIEAGCDIDMVDSNGSTCLHYAVKANNIEMIKLLLSYGATPNCTDDQGHSPLHWAIRENRLEQVKMLIAAGADVNIMDDEDDEGLTALQIAAELGLKEIMTILLDHGADVKAKCNRGYSVLYYAAMSKRIGTEVDDDLYVDILETLLSRGASVGDNDYDIKTPFNSVLLYGNERAVKLFLQHGVDLTKCILGASKISSLHHAALNNDKSVLKFLIDSGHFNVEEKCGTGLTALHLSSLSNRLNCIKFLLKRGADINSSNMYGETPLYSAVINGRREAVRLLLQYKANINAVTTRKESILEAALEVDRQDITHYCIRHMAMLEAQNEDLLQADFDRIYMDDYLQDYYELCLCELTIMKEIPIVGHIKFFHILTAPNIDFCARNEKVVETFKSLETLAESFPIYHDLLIERFNKELKRQELIKKATVGLSKILKYDADTFYLIFYNILCRLHKKDLQSLIDV</sequence>
<protein>
    <submittedName>
        <fullName evidence="4">Uncharacterized protein</fullName>
    </submittedName>
</protein>
<feature type="repeat" description="ANK" evidence="3">
    <location>
        <begin position="128"/>
        <end position="160"/>
    </location>
</feature>
<feature type="repeat" description="ANK" evidence="3">
    <location>
        <begin position="197"/>
        <end position="229"/>
    </location>
</feature>
<evidence type="ECO:0000256" key="2">
    <source>
        <dbReference type="ARBA" id="ARBA00023043"/>
    </source>
</evidence>
<dbReference type="PRINTS" id="PR01415">
    <property type="entry name" value="ANKYRIN"/>
</dbReference>
<keyword evidence="5" id="KW-1185">Reference proteome</keyword>
<gene>
    <name evidence="4" type="ORF">TKK_006948</name>
</gene>
<feature type="repeat" description="ANK" evidence="3">
    <location>
        <begin position="161"/>
        <end position="193"/>
    </location>
</feature>
<dbReference type="InterPro" id="IPR002110">
    <property type="entry name" value="Ankyrin_rpt"/>
</dbReference>
<dbReference type="PANTHER" id="PTHR24193">
    <property type="entry name" value="ANKYRIN REPEAT PROTEIN"/>
    <property type="match status" value="1"/>
</dbReference>